<dbReference type="AlphaFoldDB" id="G2DEH6"/>
<accession>G2DEH6</accession>
<organism evidence="1 2">
    <name type="scientific">endosymbiont of Riftia pachyptila</name>
    <name type="common">vent Ph05</name>
    <dbReference type="NCBI Taxonomy" id="1048808"/>
    <lineage>
        <taxon>Bacteria</taxon>
        <taxon>Pseudomonadati</taxon>
        <taxon>Pseudomonadota</taxon>
        <taxon>Gammaproteobacteria</taxon>
        <taxon>sulfur-oxidizing symbionts</taxon>
    </lineage>
</organism>
<protein>
    <submittedName>
        <fullName evidence="1">Uncharacterized protein</fullName>
    </submittedName>
</protein>
<dbReference type="Proteomes" id="UP000004491">
    <property type="component" value="Unassembled WGS sequence"/>
</dbReference>
<proteinExistence type="predicted"/>
<comment type="caution">
    <text evidence="1">The sequence shown here is derived from an EMBL/GenBank/DDBJ whole genome shotgun (WGS) entry which is preliminary data.</text>
</comment>
<reference evidence="1" key="1">
    <citation type="journal article" date="2011" name="ISME J.">
        <title>The endosymbionts of the deep-sea tubeworms Riftia pachyptila and Tevnia jerichonana share an identical physiology as revealed by proteogenomic analyses.</title>
        <authorList>
            <person name="Gardebrecht A."/>
            <person name="Markert S."/>
            <person name="Felbeck H."/>
            <person name="Thuermer A."/>
            <person name="Albrecht D."/>
            <person name="Wollherr A."/>
            <person name="Kabisch J."/>
            <person name="Lehmann R."/>
            <person name="Daniel R."/>
            <person name="Liesegang H."/>
            <person name="Hecker M."/>
            <person name="Sievert S.M."/>
            <person name="Schweder T."/>
        </authorList>
    </citation>
    <scope>NUCLEOTIDE SEQUENCE [LARGE SCALE GENOMIC DNA]</scope>
</reference>
<gene>
    <name evidence="1" type="ORF">Rifp1Sym_ca00160</name>
</gene>
<sequence>MREEQAANHGIILVIDEKLGMFERLAGFEVT</sequence>
<name>G2DEH6_9GAMM</name>
<evidence type="ECO:0000313" key="2">
    <source>
        <dbReference type="Proteomes" id="UP000004491"/>
    </source>
</evidence>
<dbReference type="EMBL" id="AFOC01000054">
    <property type="protein sequence ID" value="EGV50994.1"/>
    <property type="molecule type" value="Genomic_DNA"/>
</dbReference>
<evidence type="ECO:0000313" key="1">
    <source>
        <dbReference type="EMBL" id="EGV50994.1"/>
    </source>
</evidence>
<keyword evidence="2" id="KW-1185">Reference proteome</keyword>